<evidence type="ECO:0000313" key="5">
    <source>
        <dbReference type="Proteomes" id="UP000095768"/>
    </source>
</evidence>
<dbReference type="Proteomes" id="UP000095768">
    <property type="component" value="Unassembled WGS sequence"/>
</dbReference>
<evidence type="ECO:0000313" key="4">
    <source>
        <dbReference type="Proteomes" id="UP000095412"/>
    </source>
</evidence>
<protein>
    <submittedName>
        <fullName evidence="2">Lipoprotein, putative</fullName>
    </submittedName>
</protein>
<reference evidence="3 4" key="2">
    <citation type="submission" date="2016-09" db="EMBL/GenBank/DDBJ databases">
        <authorList>
            <consortium name="Pathogen Informatics"/>
            <person name="Sun Q."/>
            <person name="Inoue M."/>
        </authorList>
    </citation>
    <scope>NUCLEOTIDE SEQUENCE [LARGE SCALE GENOMIC DNA]</scope>
    <source>
        <strain evidence="3 4">82C</strain>
    </source>
</reference>
<sequence>MGYMIVSMVLGLAGYSSMKDFYDELADKPEKKQHTTAKKDSDSAKVEDGATSKEEQYKKVQEDVGTADRLPILEKLDPLMTKKAFTNEIGMRGWEDYKKLMDEVKLADSKFVEESEGSSVKEVDAFFKDKKGVQRKEMNSGEKGVKQIDYWYVDKSGKKQGKSDIPVFYAEILTKFKDDKLISVSVEPGAYTVKPENIIKQSEFEDAKTIDDLLNIKNPKPMSYGVVQMEYEGFPLTNVSVLTNDGSKESALDSAVMAYFTMSPIVYNDDDKHLLMNVGAIPFTEAAKDFGNTSYVALYHYIRQMEKDGSDDIGDQADQAENLSYE</sequence>
<dbReference type="Proteomes" id="UP000095412">
    <property type="component" value="Unassembled WGS sequence"/>
</dbReference>
<evidence type="ECO:0000256" key="1">
    <source>
        <dbReference type="SAM" id="MobiDB-lite"/>
    </source>
</evidence>
<dbReference type="EMBL" id="FMPI01000007">
    <property type="protein sequence ID" value="SCS86637.1"/>
    <property type="molecule type" value="Genomic_DNA"/>
</dbReference>
<dbReference type="EMBL" id="FMPG01000002">
    <property type="protein sequence ID" value="SCS66254.1"/>
    <property type="molecule type" value="Genomic_DNA"/>
</dbReference>
<keyword evidence="2" id="KW-0449">Lipoprotein</keyword>
<dbReference type="AlphaFoldDB" id="A0A1D4JX67"/>
<feature type="region of interest" description="Disordered" evidence="1">
    <location>
        <begin position="29"/>
        <end position="60"/>
    </location>
</feature>
<gene>
    <name evidence="2" type="ORF">SAMEA2297795_00925</name>
    <name evidence="3" type="ORF">SAMEA2297796_01278</name>
</gene>
<evidence type="ECO:0000313" key="2">
    <source>
        <dbReference type="EMBL" id="SCS66254.1"/>
    </source>
</evidence>
<name>A0A1D4JX67_9STAP</name>
<keyword evidence="4" id="KW-1185">Reference proteome</keyword>
<proteinExistence type="predicted"/>
<organism evidence="2 5">
    <name type="scientific">Staphylococcus caeli</name>
    <dbReference type="NCBI Taxonomy" id="2201815"/>
    <lineage>
        <taxon>Bacteria</taxon>
        <taxon>Bacillati</taxon>
        <taxon>Bacillota</taxon>
        <taxon>Bacilli</taxon>
        <taxon>Bacillales</taxon>
        <taxon>Staphylococcaceae</taxon>
        <taxon>Staphylococcus</taxon>
    </lineage>
</organism>
<reference evidence="2 5" key="1">
    <citation type="submission" date="2016-09" db="EMBL/GenBank/DDBJ databases">
        <authorList>
            <consortium name="Pathogen Informatics"/>
        </authorList>
    </citation>
    <scope>NUCLEOTIDE SEQUENCE [LARGE SCALE GENOMIC DNA]</scope>
    <source>
        <strain evidence="2 5">82B</strain>
    </source>
</reference>
<evidence type="ECO:0000313" key="3">
    <source>
        <dbReference type="EMBL" id="SCS86637.1"/>
    </source>
</evidence>
<accession>A0A1D4JX67</accession>